<keyword evidence="3" id="KW-1185">Reference proteome</keyword>
<evidence type="ECO:0000256" key="1">
    <source>
        <dbReference type="SAM" id="Coils"/>
    </source>
</evidence>
<name>A0A6A6E2P0_9PEZI</name>
<organism evidence="2 3">
    <name type="scientific">Zopfia rhizophila CBS 207.26</name>
    <dbReference type="NCBI Taxonomy" id="1314779"/>
    <lineage>
        <taxon>Eukaryota</taxon>
        <taxon>Fungi</taxon>
        <taxon>Dikarya</taxon>
        <taxon>Ascomycota</taxon>
        <taxon>Pezizomycotina</taxon>
        <taxon>Dothideomycetes</taxon>
        <taxon>Dothideomycetes incertae sedis</taxon>
        <taxon>Zopfiaceae</taxon>
        <taxon>Zopfia</taxon>
    </lineage>
</organism>
<gene>
    <name evidence="2" type="ORF">K469DRAFT_783901</name>
</gene>
<accession>A0A6A6E2P0</accession>
<dbReference type="AlphaFoldDB" id="A0A6A6E2P0"/>
<proteinExistence type="predicted"/>
<protein>
    <submittedName>
        <fullName evidence="2">Uncharacterized protein</fullName>
    </submittedName>
</protein>
<keyword evidence="1" id="KW-0175">Coiled coil</keyword>
<sequence>MTESQEIPTRFLDRWKEVNNAVVGFASVAKTLNKVDDIITRNTELEDQVAELGKELADQKDKIASLELTCGKELENFELRYDTWASERSRLERKFEELQDRSKELVDEGQRNLKSVTIKLRKAEEGITRRDSEIQGLERGLGSSQDELKAFKSAIGLLELDDSLSASRTI</sequence>
<dbReference type="OrthoDB" id="10504819at2759"/>
<dbReference type="EMBL" id="ML994639">
    <property type="protein sequence ID" value="KAF2184166.1"/>
    <property type="molecule type" value="Genomic_DNA"/>
</dbReference>
<dbReference type="Gene3D" id="1.10.287.1490">
    <property type="match status" value="1"/>
</dbReference>
<reference evidence="2" key="1">
    <citation type="journal article" date="2020" name="Stud. Mycol.">
        <title>101 Dothideomycetes genomes: a test case for predicting lifestyles and emergence of pathogens.</title>
        <authorList>
            <person name="Haridas S."/>
            <person name="Albert R."/>
            <person name="Binder M."/>
            <person name="Bloem J."/>
            <person name="Labutti K."/>
            <person name="Salamov A."/>
            <person name="Andreopoulos B."/>
            <person name="Baker S."/>
            <person name="Barry K."/>
            <person name="Bills G."/>
            <person name="Bluhm B."/>
            <person name="Cannon C."/>
            <person name="Castanera R."/>
            <person name="Culley D."/>
            <person name="Daum C."/>
            <person name="Ezra D."/>
            <person name="Gonzalez J."/>
            <person name="Henrissat B."/>
            <person name="Kuo A."/>
            <person name="Liang C."/>
            <person name="Lipzen A."/>
            <person name="Lutzoni F."/>
            <person name="Magnuson J."/>
            <person name="Mondo S."/>
            <person name="Nolan M."/>
            <person name="Ohm R."/>
            <person name="Pangilinan J."/>
            <person name="Park H.-J."/>
            <person name="Ramirez L."/>
            <person name="Alfaro M."/>
            <person name="Sun H."/>
            <person name="Tritt A."/>
            <person name="Yoshinaga Y."/>
            <person name="Zwiers L.-H."/>
            <person name="Turgeon B."/>
            <person name="Goodwin S."/>
            <person name="Spatafora J."/>
            <person name="Crous P."/>
            <person name="Grigoriev I."/>
        </authorList>
    </citation>
    <scope>NUCLEOTIDE SEQUENCE</scope>
    <source>
        <strain evidence="2">CBS 207.26</strain>
    </source>
</reference>
<evidence type="ECO:0000313" key="3">
    <source>
        <dbReference type="Proteomes" id="UP000800200"/>
    </source>
</evidence>
<dbReference type="Proteomes" id="UP000800200">
    <property type="component" value="Unassembled WGS sequence"/>
</dbReference>
<evidence type="ECO:0000313" key="2">
    <source>
        <dbReference type="EMBL" id="KAF2184166.1"/>
    </source>
</evidence>
<feature type="coiled-coil region" evidence="1">
    <location>
        <begin position="35"/>
        <end position="108"/>
    </location>
</feature>
<dbReference type="SUPFAM" id="SSF57997">
    <property type="entry name" value="Tropomyosin"/>
    <property type="match status" value="1"/>
</dbReference>